<comment type="caution">
    <text evidence="2">The sequence shown here is derived from an EMBL/GenBank/DDBJ whole genome shotgun (WGS) entry which is preliminary data.</text>
</comment>
<organism evidence="2 3">
    <name type="scientific">Alligator mississippiensis</name>
    <name type="common">American alligator</name>
    <dbReference type="NCBI Taxonomy" id="8496"/>
    <lineage>
        <taxon>Eukaryota</taxon>
        <taxon>Metazoa</taxon>
        <taxon>Chordata</taxon>
        <taxon>Craniata</taxon>
        <taxon>Vertebrata</taxon>
        <taxon>Euteleostomi</taxon>
        <taxon>Archelosauria</taxon>
        <taxon>Archosauria</taxon>
        <taxon>Crocodylia</taxon>
        <taxon>Alligatoridae</taxon>
        <taxon>Alligatorinae</taxon>
        <taxon>Alligator</taxon>
    </lineage>
</organism>
<evidence type="ECO:0000313" key="2">
    <source>
        <dbReference type="EMBL" id="KYO32728.1"/>
    </source>
</evidence>
<name>A0A151N7E1_ALLMI</name>
<gene>
    <name evidence="2" type="ORF">Y1Q_0009336</name>
</gene>
<evidence type="ECO:0000256" key="1">
    <source>
        <dbReference type="SAM" id="MobiDB-lite"/>
    </source>
</evidence>
<dbReference type="Proteomes" id="UP000050525">
    <property type="component" value="Unassembled WGS sequence"/>
</dbReference>
<dbReference type="EMBL" id="AKHW03003879">
    <property type="protein sequence ID" value="KYO32728.1"/>
    <property type="molecule type" value="Genomic_DNA"/>
</dbReference>
<protein>
    <submittedName>
        <fullName evidence="2">Uncharacterized protein</fullName>
    </submittedName>
</protein>
<sequence>MGSYSAADIRSSAKPRKRDFKDRTGIALDRGEGTVAFLSSAVHAPPAQKRLSQPVFNRLPSCANTSL</sequence>
<feature type="region of interest" description="Disordered" evidence="1">
    <location>
        <begin position="1"/>
        <end position="25"/>
    </location>
</feature>
<reference evidence="2 3" key="1">
    <citation type="journal article" date="2012" name="Genome Biol.">
        <title>Sequencing three crocodilian genomes to illuminate the evolution of archosaurs and amniotes.</title>
        <authorList>
            <person name="St John J.A."/>
            <person name="Braun E.L."/>
            <person name="Isberg S.R."/>
            <person name="Miles L.G."/>
            <person name="Chong A.Y."/>
            <person name="Gongora J."/>
            <person name="Dalzell P."/>
            <person name="Moran C."/>
            <person name="Bed'hom B."/>
            <person name="Abzhanov A."/>
            <person name="Burgess S.C."/>
            <person name="Cooksey A.M."/>
            <person name="Castoe T.A."/>
            <person name="Crawford N.G."/>
            <person name="Densmore L.D."/>
            <person name="Drew J.C."/>
            <person name="Edwards S.V."/>
            <person name="Faircloth B.C."/>
            <person name="Fujita M.K."/>
            <person name="Greenwold M.J."/>
            <person name="Hoffmann F.G."/>
            <person name="Howard J.M."/>
            <person name="Iguchi T."/>
            <person name="Janes D.E."/>
            <person name="Khan S.Y."/>
            <person name="Kohno S."/>
            <person name="de Koning A.J."/>
            <person name="Lance S.L."/>
            <person name="McCarthy F.M."/>
            <person name="McCormack J.E."/>
            <person name="Merchant M.E."/>
            <person name="Peterson D.G."/>
            <person name="Pollock D.D."/>
            <person name="Pourmand N."/>
            <person name="Raney B.J."/>
            <person name="Roessler K.A."/>
            <person name="Sanford J.R."/>
            <person name="Sawyer R.H."/>
            <person name="Schmidt C.J."/>
            <person name="Triplett E.W."/>
            <person name="Tuberville T.D."/>
            <person name="Venegas-Anaya M."/>
            <person name="Howard J.T."/>
            <person name="Jarvis E.D."/>
            <person name="Guillette L.J.Jr."/>
            <person name="Glenn T.C."/>
            <person name="Green R.E."/>
            <person name="Ray D.A."/>
        </authorList>
    </citation>
    <scope>NUCLEOTIDE SEQUENCE [LARGE SCALE GENOMIC DNA]</scope>
    <source>
        <strain evidence="2">KSC_2009_1</strain>
    </source>
</reference>
<evidence type="ECO:0000313" key="3">
    <source>
        <dbReference type="Proteomes" id="UP000050525"/>
    </source>
</evidence>
<dbReference type="AlphaFoldDB" id="A0A151N7E1"/>
<proteinExistence type="predicted"/>
<accession>A0A151N7E1</accession>
<keyword evidence="3" id="KW-1185">Reference proteome</keyword>